<dbReference type="PANTHER" id="PTHR46513">
    <property type="entry name" value="VITELLOGENIN RECEPTOR-LIKE PROTEIN-RELATED-RELATED"/>
    <property type="match status" value="1"/>
</dbReference>
<dbReference type="Pfam" id="PF18911">
    <property type="entry name" value="PKD_4"/>
    <property type="match status" value="1"/>
</dbReference>
<proteinExistence type="predicted"/>
<protein>
    <submittedName>
        <fullName evidence="2">Uncharacterized protein DUF5050</fullName>
    </submittedName>
</protein>
<dbReference type="PROSITE" id="PS50093">
    <property type="entry name" value="PKD"/>
    <property type="match status" value="1"/>
</dbReference>
<dbReference type="InterPro" id="IPR022409">
    <property type="entry name" value="PKD/Chitinase_dom"/>
</dbReference>
<dbReference type="SUPFAM" id="SSF101898">
    <property type="entry name" value="NHL repeat"/>
    <property type="match status" value="1"/>
</dbReference>
<dbReference type="SUPFAM" id="SSF49299">
    <property type="entry name" value="PKD domain"/>
    <property type="match status" value="1"/>
</dbReference>
<dbReference type="CDD" id="cd00146">
    <property type="entry name" value="PKD"/>
    <property type="match status" value="1"/>
</dbReference>
<comment type="caution">
    <text evidence="2">The sequence shown here is derived from an EMBL/GenBank/DDBJ whole genome shotgun (WGS) entry which is preliminary data.</text>
</comment>
<dbReference type="RefSeq" id="WP_132777080.1">
    <property type="nucleotide sequence ID" value="NZ_SMBZ01000009.1"/>
</dbReference>
<feature type="domain" description="PKD" evidence="1">
    <location>
        <begin position="57"/>
        <end position="109"/>
    </location>
</feature>
<evidence type="ECO:0000259" key="1">
    <source>
        <dbReference type="PROSITE" id="PS50093"/>
    </source>
</evidence>
<dbReference type="AlphaFoldDB" id="A0A4R3VYD1"/>
<sequence>MKRLLMVASCIIGLIWIGSCSSDKYNFDDLPRAVKSFFTISNAELNINEEIVFNNLSEDATSYIWDFGDGTTSTEQNPKKVYSSPGLYTIKLKAVGAGGTGNYAQDITVVDPNAVIETDNELYFIEYSAELIRKLSLIPGSELETVVSMAGKEGHGMTYDEVNEKIYYCDFESSNNGKIIRMNLDGSNMEVLLSGLGSPYGVALNHAEGKMYIADGNNVSRANLDGTGFEKQFITIAGGAMRAIGFSKKTNQIFFYEVNEEYMYVAKSDGTGVEQLIEGAYGYGMFVDDVNSKIYYDDRNNAGLMSANLDGTNPVKIASFSGNRGGSGMAIDYDENKIYWSETNLGNVKRANLDGTEVETVRSGLSNPRGMFIKH</sequence>
<dbReference type="EMBL" id="SMBZ01000009">
    <property type="protein sequence ID" value="TCV18731.1"/>
    <property type="molecule type" value="Genomic_DNA"/>
</dbReference>
<gene>
    <name evidence="2" type="ORF">EDC17_100956</name>
</gene>
<keyword evidence="3" id="KW-1185">Reference proteome</keyword>
<dbReference type="Gene3D" id="2.60.40.10">
    <property type="entry name" value="Immunoglobulins"/>
    <property type="match status" value="1"/>
</dbReference>
<dbReference type="Gene3D" id="2.120.10.30">
    <property type="entry name" value="TolB, C-terminal domain"/>
    <property type="match status" value="2"/>
</dbReference>
<name>A0A4R3VYD1_9SPHI</name>
<evidence type="ECO:0000313" key="2">
    <source>
        <dbReference type="EMBL" id="TCV18731.1"/>
    </source>
</evidence>
<dbReference type="PROSITE" id="PS51120">
    <property type="entry name" value="LDLRB"/>
    <property type="match status" value="1"/>
</dbReference>
<reference evidence="2 3" key="1">
    <citation type="submission" date="2019-03" db="EMBL/GenBank/DDBJ databases">
        <title>Genomic Encyclopedia of Type Strains, Phase IV (KMG-IV): sequencing the most valuable type-strain genomes for metagenomic binning, comparative biology and taxonomic classification.</title>
        <authorList>
            <person name="Goeker M."/>
        </authorList>
    </citation>
    <scope>NUCLEOTIDE SEQUENCE [LARGE SCALE GENOMIC DNA]</scope>
    <source>
        <strain evidence="2 3">DSM 22362</strain>
    </source>
</reference>
<dbReference type="InterPro" id="IPR011042">
    <property type="entry name" value="6-blade_b-propeller_TolB-like"/>
</dbReference>
<dbReference type="OrthoDB" id="7443339at2"/>
<accession>A0A4R3VYD1</accession>
<dbReference type="PROSITE" id="PS51257">
    <property type="entry name" value="PROKAR_LIPOPROTEIN"/>
    <property type="match status" value="1"/>
</dbReference>
<dbReference type="PANTHER" id="PTHR46513:SF41">
    <property type="entry name" value="LOW-DENSITY LIPOPROTEIN RECEPTOR-RELATED PROTEIN"/>
    <property type="match status" value="1"/>
</dbReference>
<dbReference type="SMART" id="SM00089">
    <property type="entry name" value="PKD"/>
    <property type="match status" value="1"/>
</dbReference>
<evidence type="ECO:0000313" key="3">
    <source>
        <dbReference type="Proteomes" id="UP000295197"/>
    </source>
</evidence>
<dbReference type="InterPro" id="IPR000033">
    <property type="entry name" value="LDLR_classB_rpt"/>
</dbReference>
<dbReference type="InterPro" id="IPR035986">
    <property type="entry name" value="PKD_dom_sf"/>
</dbReference>
<dbReference type="InterPro" id="IPR013783">
    <property type="entry name" value="Ig-like_fold"/>
</dbReference>
<dbReference type="SMART" id="SM00135">
    <property type="entry name" value="LY"/>
    <property type="match status" value="3"/>
</dbReference>
<dbReference type="Proteomes" id="UP000295197">
    <property type="component" value="Unassembled WGS sequence"/>
</dbReference>
<dbReference type="InterPro" id="IPR000601">
    <property type="entry name" value="PKD_dom"/>
</dbReference>
<dbReference type="InterPro" id="IPR050778">
    <property type="entry name" value="Cueball_EGF_LRP_Nidogen"/>
</dbReference>
<organism evidence="2 3">
    <name type="scientific">Sphingobacterium alimentarium</name>
    <dbReference type="NCBI Taxonomy" id="797292"/>
    <lineage>
        <taxon>Bacteria</taxon>
        <taxon>Pseudomonadati</taxon>
        <taxon>Bacteroidota</taxon>
        <taxon>Sphingobacteriia</taxon>
        <taxon>Sphingobacteriales</taxon>
        <taxon>Sphingobacteriaceae</taxon>
        <taxon>Sphingobacterium</taxon>
    </lineage>
</organism>